<dbReference type="EMBL" id="KV454491">
    <property type="protein sequence ID" value="ODV58588.1"/>
    <property type="molecule type" value="Genomic_DNA"/>
</dbReference>
<keyword evidence="3" id="KW-0804">Transcription</keyword>
<keyword evidence="2" id="KW-0238">DNA-binding</keyword>
<dbReference type="GO" id="GO:0001002">
    <property type="term" value="F:RNA polymerase III type 1 promoter sequence-specific DNA binding"/>
    <property type="evidence" value="ECO:0007669"/>
    <property type="project" value="TreeGrafter"/>
</dbReference>
<dbReference type="PANTHER" id="PTHR13230">
    <property type="entry name" value="GENERAL TRANSCRIPTION FACTOR IIIC, POLYPEPTIDE 5"/>
    <property type="match status" value="1"/>
</dbReference>
<evidence type="ECO:0000256" key="4">
    <source>
        <dbReference type="ARBA" id="ARBA00023242"/>
    </source>
</evidence>
<feature type="region of interest" description="Disordered" evidence="5">
    <location>
        <begin position="1"/>
        <end position="67"/>
    </location>
</feature>
<dbReference type="GO" id="GO:0000127">
    <property type="term" value="C:transcription factor TFIIIC complex"/>
    <property type="evidence" value="ECO:0007669"/>
    <property type="project" value="InterPro"/>
</dbReference>
<dbReference type="InterPro" id="IPR042536">
    <property type="entry name" value="TFIIIC_tauA_Sfc1"/>
</dbReference>
<feature type="compositionally biased region" description="Basic residues" evidence="5">
    <location>
        <begin position="1"/>
        <end position="10"/>
    </location>
</feature>
<dbReference type="GO" id="GO:0006384">
    <property type="term" value="P:transcription initiation at RNA polymerase III promoter"/>
    <property type="evidence" value="ECO:0007669"/>
    <property type="project" value="InterPro"/>
</dbReference>
<proteinExistence type="predicted"/>
<evidence type="ECO:0000259" key="7">
    <source>
        <dbReference type="Pfam" id="PF17682"/>
    </source>
</evidence>
<dbReference type="Pfam" id="PF09734">
    <property type="entry name" value="Tau95"/>
    <property type="match status" value="1"/>
</dbReference>
<feature type="domain" description="Transcription factor IIIC subunit 5 HTH" evidence="6">
    <location>
        <begin position="261"/>
        <end position="486"/>
    </location>
</feature>
<dbReference type="InParanoid" id="A0A1D2VAA0"/>
<dbReference type="Proteomes" id="UP000095038">
    <property type="component" value="Unassembled WGS sequence"/>
</dbReference>
<protein>
    <recommendedName>
        <fullName evidence="10">Transcription factor IIIC subunit 5 HTH domain-containing protein</fullName>
    </recommendedName>
</protein>
<evidence type="ECO:0000256" key="3">
    <source>
        <dbReference type="ARBA" id="ARBA00023163"/>
    </source>
</evidence>
<dbReference type="GO" id="GO:0005634">
    <property type="term" value="C:nucleus"/>
    <property type="evidence" value="ECO:0007669"/>
    <property type="project" value="UniProtKB-SubCell"/>
</dbReference>
<dbReference type="InterPro" id="IPR040454">
    <property type="entry name" value="TF_IIIC_Tfc1/Sfc1"/>
</dbReference>
<keyword evidence="4" id="KW-0539">Nucleus</keyword>
<keyword evidence="9" id="KW-1185">Reference proteome</keyword>
<evidence type="ECO:0000313" key="8">
    <source>
        <dbReference type="EMBL" id="ODV58588.1"/>
    </source>
</evidence>
<feature type="domain" description="Transcription factor IIIC subunit Tfc1/Sfc1 triple barrel" evidence="7">
    <location>
        <begin position="79"/>
        <end position="191"/>
    </location>
</feature>
<sequence length="700" mass="81159">MLQSHQKLKKTTLFTQPNNNNNNNNNDKNKNKNNNQTKKKRKSQRLLKKAKTSNKNPSHSLQSKELAKTHSLNVQRLSSIEFPLNVINVDKALSMVGGSRKIKDNILKNKNLELRLNPNNPALHPIQSQIIPSENILIKVSFPKGELAKYNGNIQNTLKANTFGSERYYKITICSVVNKIIRFRELADHQYISTEKEQKLFSQKINSSLFQGSFPNIKQLNLDLHTTKRPWLPDEFQNYSNQEMNSFHVQQLIKKTNLGLFPIPKFCQQPLPFSFNYKGNSSVIVSSDKVNEKRFLNFNISLHSKLNNIRTSFDAKSPLIPTKSSLSKLIYMKNQILLFNESQNNQITRNDKPDDRSNYNIFNLDPLLVSDDDDNINNIANTLIDNNLKIDNLKINNLDLFNFSEINYCKHLFETIEFLQKKFDEKPIWLTFHLEYLIPYHIKSFLSSALPYVSYSFIYGPWKHAYIKIGYDPRTSPDSKLLQTELLSIRGYHNKRIKLFCEFQLSNNNPNSNQIPKEYEFDGNNLPLTLLFQLENIKDPLIIDLLGHAIINESPNITSGWYDTATIKGVRRILKKKIFCILNKRMKTDFTKKIINEINDKKLLEISIKKEKKTPKDTQSNKMETNNKETDLSLSVDFIINSKSKIDLDKFGLGKVEKFFINKDMKQLDILTRFRVANPKAIHELDSIIGLIQQDNISVL</sequence>
<reference evidence="9" key="1">
    <citation type="submission" date="2016-05" db="EMBL/GenBank/DDBJ databases">
        <title>Comparative genomics of biotechnologically important yeasts.</title>
        <authorList>
            <consortium name="DOE Joint Genome Institute"/>
            <person name="Riley R."/>
            <person name="Haridas S."/>
            <person name="Wolfe K.H."/>
            <person name="Lopes M.R."/>
            <person name="Hittinger C.T."/>
            <person name="Goker M."/>
            <person name="Salamov A."/>
            <person name="Wisecaver J."/>
            <person name="Long T.M."/>
            <person name="Aerts A.L."/>
            <person name="Barry K."/>
            <person name="Choi C."/>
            <person name="Clum A."/>
            <person name="Coughlan A.Y."/>
            <person name="Deshpande S."/>
            <person name="Douglass A.P."/>
            <person name="Hanson S.J."/>
            <person name="Klenk H.-P."/>
            <person name="Labutti K."/>
            <person name="Lapidus A."/>
            <person name="Lindquist E."/>
            <person name="Lipzen A."/>
            <person name="Meier-Kolthoff J.P."/>
            <person name="Ohm R.A."/>
            <person name="Otillar R.P."/>
            <person name="Pangilinan J."/>
            <person name="Peng Y."/>
            <person name="Rokas A."/>
            <person name="Rosa C.A."/>
            <person name="Scheuner C."/>
            <person name="Sibirny A.A."/>
            <person name="Slot J.C."/>
            <person name="Stielow J.B."/>
            <person name="Sun H."/>
            <person name="Kurtzman C.P."/>
            <person name="Blackwell M."/>
            <person name="Grigoriev I.V."/>
            <person name="Jeffries T.W."/>
        </authorList>
    </citation>
    <scope>NUCLEOTIDE SEQUENCE [LARGE SCALE GENOMIC DNA]</scope>
    <source>
        <strain evidence="9">DSM 1968</strain>
    </source>
</reference>
<dbReference type="Pfam" id="PF17682">
    <property type="entry name" value="Tau95_N"/>
    <property type="match status" value="1"/>
</dbReference>
<accession>A0A1D2VAA0</accession>
<gene>
    <name evidence="8" type="ORF">ASCRUDRAFT_10170</name>
</gene>
<evidence type="ECO:0000256" key="2">
    <source>
        <dbReference type="ARBA" id="ARBA00023125"/>
    </source>
</evidence>
<dbReference type="STRING" id="1344418.A0A1D2VAA0"/>
<name>A0A1D2VAA0_9ASCO</name>
<dbReference type="OrthoDB" id="5598268at2759"/>
<organism evidence="8 9">
    <name type="scientific">Ascoidea rubescens DSM 1968</name>
    <dbReference type="NCBI Taxonomy" id="1344418"/>
    <lineage>
        <taxon>Eukaryota</taxon>
        <taxon>Fungi</taxon>
        <taxon>Dikarya</taxon>
        <taxon>Ascomycota</taxon>
        <taxon>Saccharomycotina</taxon>
        <taxon>Saccharomycetes</taxon>
        <taxon>Ascoideaceae</taxon>
        <taxon>Ascoidea</taxon>
    </lineage>
</organism>
<dbReference type="GO" id="GO:0001003">
    <property type="term" value="F:RNA polymerase III type 2 promoter sequence-specific DNA binding"/>
    <property type="evidence" value="ECO:0007669"/>
    <property type="project" value="TreeGrafter"/>
</dbReference>
<dbReference type="InterPro" id="IPR041499">
    <property type="entry name" value="Tfc1/Sfc1_N"/>
</dbReference>
<dbReference type="PANTHER" id="PTHR13230:SF5">
    <property type="entry name" value="GENERAL TRANSCRIPTION FACTOR 3C POLYPEPTIDE 5"/>
    <property type="match status" value="1"/>
</dbReference>
<dbReference type="FunCoup" id="A0A1D2VAA0">
    <property type="interactions" value="38"/>
</dbReference>
<feature type="compositionally biased region" description="Basic residues" evidence="5">
    <location>
        <begin position="37"/>
        <end position="52"/>
    </location>
</feature>
<dbReference type="Gene3D" id="3.30.200.160">
    <property type="entry name" value="TFIIIC, subcomplex tauA, subunit Sfc1, barrel domain"/>
    <property type="match status" value="1"/>
</dbReference>
<evidence type="ECO:0000259" key="6">
    <source>
        <dbReference type="Pfam" id="PF09734"/>
    </source>
</evidence>
<feature type="compositionally biased region" description="Polar residues" evidence="5">
    <location>
        <begin position="53"/>
        <end position="63"/>
    </location>
</feature>
<dbReference type="RefSeq" id="XP_020044895.1">
    <property type="nucleotide sequence ID" value="XM_020188533.1"/>
</dbReference>
<evidence type="ECO:0000313" key="9">
    <source>
        <dbReference type="Proteomes" id="UP000095038"/>
    </source>
</evidence>
<evidence type="ECO:0000256" key="1">
    <source>
        <dbReference type="ARBA" id="ARBA00004123"/>
    </source>
</evidence>
<evidence type="ECO:0008006" key="10">
    <source>
        <dbReference type="Google" id="ProtNLM"/>
    </source>
</evidence>
<feature type="compositionally biased region" description="Low complexity" evidence="5">
    <location>
        <begin position="18"/>
        <end position="36"/>
    </location>
</feature>
<dbReference type="AlphaFoldDB" id="A0A1D2VAA0"/>
<dbReference type="GeneID" id="30962169"/>
<dbReference type="InterPro" id="IPR019136">
    <property type="entry name" value="TF_IIIC_su-5_HTH"/>
</dbReference>
<evidence type="ECO:0000256" key="5">
    <source>
        <dbReference type="SAM" id="MobiDB-lite"/>
    </source>
</evidence>
<comment type="subcellular location">
    <subcellularLocation>
        <location evidence="1">Nucleus</location>
    </subcellularLocation>
</comment>